<keyword evidence="1" id="KW-0812">Transmembrane</keyword>
<dbReference type="AlphaFoldDB" id="H2J5W1"/>
<dbReference type="OrthoDB" id="46568at2"/>
<gene>
    <name evidence="2" type="ordered locus">Marpi_1799</name>
</gene>
<feature type="transmembrane region" description="Helical" evidence="1">
    <location>
        <begin position="188"/>
        <end position="205"/>
    </location>
</feature>
<accession>H2J5W1</accession>
<evidence type="ECO:0000313" key="2">
    <source>
        <dbReference type="EMBL" id="AEX86180.1"/>
    </source>
</evidence>
<feature type="transmembrane region" description="Helical" evidence="1">
    <location>
        <begin position="123"/>
        <end position="145"/>
    </location>
</feature>
<keyword evidence="3" id="KW-1185">Reference proteome</keyword>
<proteinExistence type="predicted"/>
<dbReference type="RefSeq" id="WP_014297251.1">
    <property type="nucleotide sequence ID" value="NC_016751.1"/>
</dbReference>
<reference evidence="2 3" key="1">
    <citation type="journal article" date="2012" name="J. Bacteriol.">
        <title>Complete Genome Sequence of the Thermophilic, Piezophilic, Heterotrophic Bacterium Marinitoga piezophila KA3.</title>
        <authorList>
            <person name="Lucas S."/>
            <person name="Han J."/>
            <person name="Lapidus A."/>
            <person name="Cheng J.F."/>
            <person name="Goodwin L.A."/>
            <person name="Pitluck S."/>
            <person name="Peters L."/>
            <person name="Mikhailova N."/>
            <person name="Teshima H."/>
            <person name="Detter J.C."/>
            <person name="Han C."/>
            <person name="Tapia R."/>
            <person name="Land M."/>
            <person name="Hauser L."/>
            <person name="Kyrpides N.C."/>
            <person name="Ivanova N."/>
            <person name="Pagani I."/>
            <person name="Vannier P."/>
            <person name="Oger P."/>
            <person name="Bartlett D.H."/>
            <person name="Noll K.M."/>
            <person name="Woyke T."/>
            <person name="Jebbar M."/>
        </authorList>
    </citation>
    <scope>NUCLEOTIDE SEQUENCE [LARGE SCALE GENOMIC DNA]</scope>
    <source>
        <strain evidence="3">DSM 14283 / JCM 11233 / KA3</strain>
    </source>
</reference>
<keyword evidence="1" id="KW-1133">Transmembrane helix</keyword>
<feature type="transmembrane region" description="Helical" evidence="1">
    <location>
        <begin position="210"/>
        <end position="229"/>
    </location>
</feature>
<feature type="transmembrane region" description="Helical" evidence="1">
    <location>
        <begin position="235"/>
        <end position="253"/>
    </location>
</feature>
<organism evidence="2 3">
    <name type="scientific">Marinitoga piezophila (strain DSM 14283 / JCM 11233 / KA3)</name>
    <dbReference type="NCBI Taxonomy" id="443254"/>
    <lineage>
        <taxon>Bacteria</taxon>
        <taxon>Thermotogati</taxon>
        <taxon>Thermotogota</taxon>
        <taxon>Thermotogae</taxon>
        <taxon>Petrotogales</taxon>
        <taxon>Petrotogaceae</taxon>
        <taxon>Marinitoga</taxon>
    </lineage>
</organism>
<reference evidence="3" key="2">
    <citation type="submission" date="2012-01" db="EMBL/GenBank/DDBJ databases">
        <title>Complete sequence of chromosome of Marinitoga piezophila KA3.</title>
        <authorList>
            <person name="Lucas S."/>
            <person name="Han J."/>
            <person name="Lapidus A."/>
            <person name="Cheng J.-F."/>
            <person name="Goodwin L."/>
            <person name="Pitluck S."/>
            <person name="Peters L."/>
            <person name="Mikhailova N."/>
            <person name="Teshima H."/>
            <person name="Detter J.C."/>
            <person name="Han C."/>
            <person name="Tapia R."/>
            <person name="Land M."/>
            <person name="Hauser L."/>
            <person name="Kyrpides N."/>
            <person name="Ivanova N."/>
            <person name="Pagani I."/>
            <person name="Jebbar M."/>
            <person name="Vannier P."/>
            <person name="Oger P."/>
            <person name="Cario A."/>
            <person name="Bartlett D."/>
            <person name="Noll K.M."/>
            <person name="Woyke T."/>
        </authorList>
    </citation>
    <scope>NUCLEOTIDE SEQUENCE [LARGE SCALE GENOMIC DNA]</scope>
    <source>
        <strain evidence="3">DSM 14283 / JCM 11233 / KA3</strain>
    </source>
</reference>
<evidence type="ECO:0000313" key="3">
    <source>
        <dbReference type="Proteomes" id="UP000007161"/>
    </source>
</evidence>
<dbReference type="Proteomes" id="UP000007161">
    <property type="component" value="Chromosome"/>
</dbReference>
<keyword evidence="1" id="KW-0472">Membrane</keyword>
<feature type="transmembrane region" description="Helical" evidence="1">
    <location>
        <begin position="165"/>
        <end position="182"/>
    </location>
</feature>
<dbReference type="KEGG" id="mpz:Marpi_1799"/>
<sequence>MHLKKEWVTFIIMLLSFTGIMLLSNMIFDHIFQKEPYLYYGSLPIESKNLKYTKTFPKKAKAVLSLEDNIMKIYIPKNTRYFDNIFKDIKVFLYDASLKKNTIVKPYFIDSPLLKPPDIYNRYIKILGIIIFVFISLSGYIFSFFNKNNLRLLLLHYYPEILKRFLIFIAITFSYIGILFILRNDLNLFLLYIVMAFVAILLTTISNKSFLNLIIYVAVYNSLYFFEFYNPNIKALTAILIVALVINISLNYFQIIKTNNKPNNKLNKGDANGIL</sequence>
<name>H2J5W1_MARPK</name>
<protein>
    <submittedName>
        <fullName evidence="2">Uncharacterized protein</fullName>
    </submittedName>
</protein>
<dbReference type="STRING" id="443254.Marpi_1799"/>
<evidence type="ECO:0000256" key="1">
    <source>
        <dbReference type="SAM" id="Phobius"/>
    </source>
</evidence>
<dbReference type="EMBL" id="CP003257">
    <property type="protein sequence ID" value="AEX86180.1"/>
    <property type="molecule type" value="Genomic_DNA"/>
</dbReference>
<feature type="transmembrane region" description="Helical" evidence="1">
    <location>
        <begin position="7"/>
        <end position="28"/>
    </location>
</feature>
<dbReference type="HOGENOM" id="CLU_1011220_0_0_0"/>